<evidence type="ECO:0000313" key="11">
    <source>
        <dbReference type="EMBL" id="EFX80833.1"/>
    </source>
</evidence>
<dbReference type="GO" id="GO:0005654">
    <property type="term" value="C:nucleoplasm"/>
    <property type="evidence" value="ECO:0000318"/>
    <property type="project" value="GO_Central"/>
</dbReference>
<evidence type="ECO:0000256" key="8">
    <source>
        <dbReference type="SAM" id="MobiDB-lite"/>
    </source>
</evidence>
<evidence type="ECO:0000256" key="6">
    <source>
        <dbReference type="ARBA" id="ARBA00024778"/>
    </source>
</evidence>
<evidence type="ECO:0000256" key="2">
    <source>
        <dbReference type="ARBA" id="ARBA00009823"/>
    </source>
</evidence>
<evidence type="ECO:0000313" key="12">
    <source>
        <dbReference type="Proteomes" id="UP000000305"/>
    </source>
</evidence>
<comment type="similarity">
    <text evidence="2">Belongs to the RNase H2 subunit B family.</text>
</comment>
<evidence type="ECO:0000256" key="4">
    <source>
        <dbReference type="ARBA" id="ARBA00019062"/>
    </source>
</evidence>
<dbReference type="AlphaFoldDB" id="E9GI46"/>
<evidence type="ECO:0000259" key="9">
    <source>
        <dbReference type="Pfam" id="PF09468"/>
    </source>
</evidence>
<feature type="compositionally biased region" description="Basic and acidic residues" evidence="8">
    <location>
        <begin position="214"/>
        <end position="246"/>
    </location>
</feature>
<protein>
    <recommendedName>
        <fullName evidence="4">Ribonuclease H2 subunit B</fullName>
    </recommendedName>
    <alternativeName>
        <fullName evidence="7">Ribonuclease HI subunit B</fullName>
    </alternativeName>
</protein>
<dbReference type="InterPro" id="IPR040456">
    <property type="entry name" value="RNase_H2_suB"/>
</dbReference>
<dbReference type="OrthoDB" id="29098at2759"/>
<dbReference type="Proteomes" id="UP000000305">
    <property type="component" value="Unassembled WGS sequence"/>
</dbReference>
<dbReference type="STRING" id="6669.E9GI46"/>
<sequence length="281" mass="31512">MIVPDGMLNDNQKGIVVGKLRNPKTGTGTLYAFSHNNTKLYEMNQFDENKRSWFIDNSVQSDGSFFLTTTIDPLFVIIPYLQKAKHTSPIDQLLVDEEYTDTGKLSLCSKKDDLEKIADCKQSGTFQAWKYNEGKTFDWLGKKVSRLTQHLKDKNFNVTQSAVSSNYVKTDSATVPESSFTRYAFGLISEYLSDELSAALEKHLDLPAVPKFANNEDVKEPPAKRQKFGSDIKSEPTEDYSKDQKPFVKVSQSRYTFSAKSKALASAAKGSKSIASFFGKK</sequence>
<evidence type="ECO:0000256" key="7">
    <source>
        <dbReference type="ARBA" id="ARBA00033464"/>
    </source>
</evidence>
<dbReference type="OMA" id="AQWVLIA"/>
<dbReference type="InterPro" id="IPR041195">
    <property type="entry name" value="Rnh202_N"/>
</dbReference>
<dbReference type="Pfam" id="PF09468">
    <property type="entry name" value="RNase_H2-Ydr279"/>
    <property type="match status" value="1"/>
</dbReference>
<dbReference type="PhylomeDB" id="E9GI46"/>
<dbReference type="FunFam" id="1.10.20.120:FF:000002">
    <property type="entry name" value="Ribonuclease H2 subunit B"/>
    <property type="match status" value="1"/>
</dbReference>
<dbReference type="PANTHER" id="PTHR13383:SF11">
    <property type="entry name" value="RIBONUCLEASE H2 SUBUNIT B"/>
    <property type="match status" value="1"/>
</dbReference>
<organism evidence="11 12">
    <name type="scientific">Daphnia pulex</name>
    <name type="common">Water flea</name>
    <dbReference type="NCBI Taxonomy" id="6669"/>
    <lineage>
        <taxon>Eukaryota</taxon>
        <taxon>Metazoa</taxon>
        <taxon>Ecdysozoa</taxon>
        <taxon>Arthropoda</taxon>
        <taxon>Crustacea</taxon>
        <taxon>Branchiopoda</taxon>
        <taxon>Diplostraca</taxon>
        <taxon>Cladocera</taxon>
        <taxon>Anomopoda</taxon>
        <taxon>Daphniidae</taxon>
        <taxon>Daphnia</taxon>
    </lineage>
</organism>
<keyword evidence="12" id="KW-1185">Reference proteome</keyword>
<evidence type="ECO:0000256" key="1">
    <source>
        <dbReference type="ARBA" id="ARBA00004123"/>
    </source>
</evidence>
<dbReference type="FunCoup" id="E9GI46">
    <property type="interactions" value="569"/>
</dbReference>
<feature type="domain" description="Rnh202 triple barrel" evidence="10">
    <location>
        <begin position="18"/>
        <end position="72"/>
    </location>
</feature>
<accession>E9GI46</accession>
<proteinExistence type="inferred from homology"/>
<dbReference type="EMBL" id="GL732546">
    <property type="protein sequence ID" value="EFX80833.1"/>
    <property type="molecule type" value="Genomic_DNA"/>
</dbReference>
<dbReference type="InterPro" id="IPR019024">
    <property type="entry name" value="RNase_H2_suB_wHTH"/>
</dbReference>
<dbReference type="InParanoid" id="E9GI46"/>
<feature type="region of interest" description="Disordered" evidence="8">
    <location>
        <begin position="213"/>
        <end position="246"/>
    </location>
</feature>
<evidence type="ECO:0000259" key="10">
    <source>
        <dbReference type="Pfam" id="PF17745"/>
    </source>
</evidence>
<gene>
    <name evidence="11" type="ORF">DAPPUDRAFT_196580</name>
</gene>
<dbReference type="eggNOG" id="KOG4705">
    <property type="taxonomic scope" value="Eukaryota"/>
</dbReference>
<comment type="subunit">
    <text evidence="3">The RNase H2 complex is a heterotrimer composed of the catalytic subunit RNASEH2A and the non-catalytic subunits RNASEH2B and RNASEH2C.</text>
</comment>
<comment type="subcellular location">
    <subcellularLocation>
        <location evidence="1">Nucleus</location>
    </subcellularLocation>
</comment>
<dbReference type="HOGENOM" id="CLU_059802_1_0_1"/>
<reference evidence="11 12" key="1">
    <citation type="journal article" date="2011" name="Science">
        <title>The ecoresponsive genome of Daphnia pulex.</title>
        <authorList>
            <person name="Colbourne J.K."/>
            <person name="Pfrender M.E."/>
            <person name="Gilbert D."/>
            <person name="Thomas W.K."/>
            <person name="Tucker A."/>
            <person name="Oakley T.H."/>
            <person name="Tokishita S."/>
            <person name="Aerts A."/>
            <person name="Arnold G.J."/>
            <person name="Basu M.K."/>
            <person name="Bauer D.J."/>
            <person name="Caceres C.E."/>
            <person name="Carmel L."/>
            <person name="Casola C."/>
            <person name="Choi J.H."/>
            <person name="Detter J.C."/>
            <person name="Dong Q."/>
            <person name="Dusheyko S."/>
            <person name="Eads B.D."/>
            <person name="Frohlich T."/>
            <person name="Geiler-Samerotte K.A."/>
            <person name="Gerlach D."/>
            <person name="Hatcher P."/>
            <person name="Jogdeo S."/>
            <person name="Krijgsveld J."/>
            <person name="Kriventseva E.V."/>
            <person name="Kultz D."/>
            <person name="Laforsch C."/>
            <person name="Lindquist E."/>
            <person name="Lopez J."/>
            <person name="Manak J.R."/>
            <person name="Muller J."/>
            <person name="Pangilinan J."/>
            <person name="Patwardhan R.P."/>
            <person name="Pitluck S."/>
            <person name="Pritham E.J."/>
            <person name="Rechtsteiner A."/>
            <person name="Rho M."/>
            <person name="Rogozin I.B."/>
            <person name="Sakarya O."/>
            <person name="Salamov A."/>
            <person name="Schaack S."/>
            <person name="Shapiro H."/>
            <person name="Shiga Y."/>
            <person name="Skalitzky C."/>
            <person name="Smith Z."/>
            <person name="Souvorov A."/>
            <person name="Sung W."/>
            <person name="Tang Z."/>
            <person name="Tsuchiya D."/>
            <person name="Tu H."/>
            <person name="Vos H."/>
            <person name="Wang M."/>
            <person name="Wolf Y.I."/>
            <person name="Yamagata H."/>
            <person name="Yamada T."/>
            <person name="Ye Y."/>
            <person name="Shaw J.R."/>
            <person name="Andrews J."/>
            <person name="Crease T.J."/>
            <person name="Tang H."/>
            <person name="Lucas S.M."/>
            <person name="Robertson H.M."/>
            <person name="Bork P."/>
            <person name="Koonin E.V."/>
            <person name="Zdobnov E.M."/>
            <person name="Grigoriev I.V."/>
            <person name="Lynch M."/>
            <person name="Boore J.L."/>
        </authorList>
    </citation>
    <scope>NUCLEOTIDE SEQUENCE [LARGE SCALE GENOMIC DNA]</scope>
</reference>
<dbReference type="Gene3D" id="2.20.25.530">
    <property type="match status" value="1"/>
</dbReference>
<dbReference type="Pfam" id="PF17745">
    <property type="entry name" value="Ydr279_N"/>
    <property type="match status" value="1"/>
</dbReference>
<keyword evidence="5" id="KW-0539">Nucleus</keyword>
<feature type="domain" description="Ribonuclease H2 subunit B wHTH" evidence="9">
    <location>
        <begin position="75"/>
        <end position="200"/>
    </location>
</feature>
<dbReference type="CDD" id="cd09270">
    <property type="entry name" value="RNase_H2-B"/>
    <property type="match status" value="1"/>
</dbReference>
<comment type="function">
    <text evidence="6">Non catalytic subunit of RNase H2, an endonuclease that specifically degrades the RNA of RNA:DNA hybrids. Participates in DNA replication, possibly by mediating the removal of lagging-strand Okazaki fragment RNA primers during DNA replication. Mediates the excision of single ribonucleotides from DNA:RNA duplexes.</text>
</comment>
<dbReference type="GO" id="GO:0006401">
    <property type="term" value="P:RNA catabolic process"/>
    <property type="evidence" value="ECO:0000318"/>
    <property type="project" value="GO_Central"/>
</dbReference>
<name>E9GI46_DAPPU</name>
<evidence type="ECO:0000256" key="5">
    <source>
        <dbReference type="ARBA" id="ARBA00023242"/>
    </source>
</evidence>
<dbReference type="Gene3D" id="1.10.20.120">
    <property type="match status" value="1"/>
</dbReference>
<evidence type="ECO:0000256" key="3">
    <source>
        <dbReference type="ARBA" id="ARBA00011277"/>
    </source>
</evidence>
<dbReference type="PANTHER" id="PTHR13383">
    <property type="entry name" value="RIBONUCLEASE H2 SUBUNIT B"/>
    <property type="match status" value="1"/>
</dbReference>
<dbReference type="KEGG" id="dpx:DAPPUDRAFT_196580"/>
<dbReference type="GO" id="GO:0032299">
    <property type="term" value="C:ribonuclease H2 complex"/>
    <property type="evidence" value="ECO:0000318"/>
    <property type="project" value="GO_Central"/>
</dbReference>